<dbReference type="GO" id="GO:0015344">
    <property type="term" value="F:siderophore uptake transmembrane transporter activity"/>
    <property type="evidence" value="ECO:0007669"/>
    <property type="project" value="TreeGrafter"/>
</dbReference>
<dbReference type="GeneID" id="67181254"/>
<dbReference type="InterPro" id="IPR000531">
    <property type="entry name" value="Beta-barrel_TonB"/>
</dbReference>
<dbReference type="HOGENOM" id="CLU_008287_18_0_6"/>
<reference evidence="17 18" key="1">
    <citation type="journal article" date="2010" name="Stand. Genomic Sci.">
        <title>Complete genome sequence of Ferrimonas balearica type strain (PAT).</title>
        <authorList>
            <person name="Nolan M."/>
            <person name="Sikorski J."/>
            <person name="Davenport K."/>
            <person name="Lucas S."/>
            <person name="Glavina Del Rio T."/>
            <person name="Tice H."/>
            <person name="Cheng J."/>
            <person name="Goodwin L."/>
            <person name="Pitluck S."/>
            <person name="Liolios K."/>
            <person name="Ivanova N."/>
            <person name="Mavromatis K."/>
            <person name="Ovchinnikova G."/>
            <person name="Pati A."/>
            <person name="Chen A."/>
            <person name="Palaniappan K."/>
            <person name="Land M."/>
            <person name="Hauser L."/>
            <person name="Chang Y."/>
            <person name="Jeffries C."/>
            <person name="Tapia R."/>
            <person name="Brettin T."/>
            <person name="Detter J."/>
            <person name="Han C."/>
            <person name="Yasawong M."/>
            <person name="Rohde M."/>
            <person name="Tindall B."/>
            <person name="Goker M."/>
            <person name="Woyke T."/>
            <person name="Bristow J."/>
            <person name="Eisen J."/>
            <person name="Markowitz V."/>
            <person name="Hugenholtz P."/>
            <person name="Kyrpides N."/>
            <person name="Klenk H."/>
            <person name="Lapidus A."/>
        </authorList>
    </citation>
    <scope>NUCLEOTIDE SEQUENCE [LARGE SCALE GENOMIC DNA]</scope>
    <source>
        <strain evidence="18">DSM 9799 / CCM 4581 / KCTC 23876 / PAT</strain>
    </source>
</reference>
<feature type="domain" description="TonB-dependent receptor plug" evidence="16">
    <location>
        <begin position="44"/>
        <end position="144"/>
    </location>
</feature>
<dbReference type="KEGG" id="fbl:Fbal_1009"/>
<dbReference type="SUPFAM" id="SSF56935">
    <property type="entry name" value="Porins"/>
    <property type="match status" value="1"/>
</dbReference>
<feature type="region of interest" description="Disordered" evidence="13">
    <location>
        <begin position="200"/>
        <end position="219"/>
    </location>
</feature>
<keyword evidence="6 14" id="KW-0732">Signal</keyword>
<evidence type="ECO:0000313" key="17">
    <source>
        <dbReference type="EMBL" id="ADN75218.1"/>
    </source>
</evidence>
<sequence>MLKFGLNPILVAMLMPLPALAVSAGGIDEVVVVHADQPTAQREAATQYTVSRSDIELSGAQSLEQVLQEVPGLHIRNANKGPARIEARGFKTRHLTFLINGVPYNNGSDGEFDPATLPVNLIERVEVVTGGGSLLYGPGGAGGVINIITRKSFDGHSFSANAGGGNDGAWQAGAGVALGDQTHSGLLQYQGYGRDGFRLPSDFDAQAQEDGGTRNNSDYEQHSLLGEYDWQLSEDTELGLTANWGTLEKGNPIQVDSKKSEVERIENQDRFGIQARASHNLTEQHQLRGYVYYHEQDEERRTYADDTLAKALDRTDVHLANQGINLQWVWKQDAHLLTTAYMLEQQRWRSELDDLSASTFAGGTGSGGGTGGGTGGGSGDGSGSGGGTGGGDGSGGGTGGGDGSGGGTGGGDGSGGGTGGGDGSGGGSGDPMQQRDQRTQSIVAEYQWQPSQSGGLTLSGGLHDNDMDDTLRHSLLGSGYYYVTDSTKLSASAARKIRYPTLENQYEAAADVELEPETTEHYELGLTQYLGQTNRIELSAYYSDVANYIEKDDNDVLRNYAHYRFTGVDTSWQNQTFESVHWMLGYSYLDAENRGEDDQNRTTLQYRPKHTVKANVTAYLPWQLTARLDSQYVMDQVFYKSGEQQELDDYVLVDISFSQPLPVDGLSWQFTVTNLFDELYETSRALPQPGRQWLLQLKGQW</sequence>
<evidence type="ECO:0000256" key="10">
    <source>
        <dbReference type="ARBA" id="ARBA00023237"/>
    </source>
</evidence>
<evidence type="ECO:0000256" key="1">
    <source>
        <dbReference type="ARBA" id="ARBA00004571"/>
    </source>
</evidence>
<dbReference type="eggNOG" id="COG4206">
    <property type="taxonomic scope" value="Bacteria"/>
</dbReference>
<keyword evidence="7 12" id="KW-0798">TonB box</keyword>
<comment type="similarity">
    <text evidence="2">Belongs to the TonB-dependent receptor family. Hemoglobin/haptoglobin binding protein subfamily.</text>
</comment>
<feature type="domain" description="TonB-dependent receptor-like beta-barrel" evidence="15">
    <location>
        <begin position="304"/>
        <end position="675"/>
    </location>
</feature>
<evidence type="ECO:0000256" key="7">
    <source>
        <dbReference type="ARBA" id="ARBA00023077"/>
    </source>
</evidence>
<dbReference type="GO" id="GO:0044718">
    <property type="term" value="P:siderophore transmembrane transport"/>
    <property type="evidence" value="ECO:0007669"/>
    <property type="project" value="TreeGrafter"/>
</dbReference>
<dbReference type="STRING" id="550540.Fbal_1009"/>
<feature type="compositionally biased region" description="Gly residues" evidence="13">
    <location>
        <begin position="362"/>
        <end position="429"/>
    </location>
</feature>
<evidence type="ECO:0000256" key="4">
    <source>
        <dbReference type="ARBA" id="ARBA00022452"/>
    </source>
</evidence>
<evidence type="ECO:0000256" key="13">
    <source>
        <dbReference type="SAM" id="MobiDB-lite"/>
    </source>
</evidence>
<dbReference type="InterPro" id="IPR039426">
    <property type="entry name" value="TonB-dep_rcpt-like"/>
</dbReference>
<evidence type="ECO:0000256" key="3">
    <source>
        <dbReference type="ARBA" id="ARBA00022448"/>
    </source>
</evidence>
<evidence type="ECO:0000256" key="2">
    <source>
        <dbReference type="ARBA" id="ARBA00008143"/>
    </source>
</evidence>
<dbReference type="Gene3D" id="2.170.130.10">
    <property type="entry name" value="TonB-dependent receptor, plug domain"/>
    <property type="match status" value="1"/>
</dbReference>
<organism evidence="17 18">
    <name type="scientific">Ferrimonas balearica (strain DSM 9799 / CCM 4581 / KCTC 23876 / PAT)</name>
    <dbReference type="NCBI Taxonomy" id="550540"/>
    <lineage>
        <taxon>Bacteria</taxon>
        <taxon>Pseudomonadati</taxon>
        <taxon>Pseudomonadota</taxon>
        <taxon>Gammaproteobacteria</taxon>
        <taxon>Alteromonadales</taxon>
        <taxon>Ferrimonadaceae</taxon>
        <taxon>Ferrimonas</taxon>
    </lineage>
</organism>
<dbReference type="GO" id="GO:0009279">
    <property type="term" value="C:cell outer membrane"/>
    <property type="evidence" value="ECO:0007669"/>
    <property type="project" value="UniProtKB-SubCell"/>
</dbReference>
<dbReference type="AlphaFoldDB" id="E1SU71"/>
<dbReference type="EMBL" id="CP002209">
    <property type="protein sequence ID" value="ADN75218.1"/>
    <property type="molecule type" value="Genomic_DNA"/>
</dbReference>
<dbReference type="OrthoDB" id="9764669at2"/>
<feature type="chain" id="PRO_5003151485" evidence="14">
    <location>
        <begin position="22"/>
        <end position="701"/>
    </location>
</feature>
<dbReference type="Gene3D" id="2.40.170.20">
    <property type="entry name" value="TonB-dependent receptor, beta-barrel domain"/>
    <property type="match status" value="1"/>
</dbReference>
<keyword evidence="3 11" id="KW-0813">Transport</keyword>
<keyword evidence="9 17" id="KW-0675">Receptor</keyword>
<proteinExistence type="inferred from homology"/>
<keyword evidence="4 11" id="KW-1134">Transmembrane beta strand</keyword>
<keyword evidence="10 11" id="KW-0998">Cell outer membrane</keyword>
<evidence type="ECO:0000256" key="11">
    <source>
        <dbReference type="PROSITE-ProRule" id="PRU01360"/>
    </source>
</evidence>
<dbReference type="InterPro" id="IPR012910">
    <property type="entry name" value="Plug_dom"/>
</dbReference>
<dbReference type="Proteomes" id="UP000006683">
    <property type="component" value="Chromosome"/>
</dbReference>
<comment type="subcellular location">
    <subcellularLocation>
        <location evidence="1 11">Cell outer membrane</location>
        <topology evidence="1 11">Multi-pass membrane protein</topology>
    </subcellularLocation>
</comment>
<feature type="region of interest" description="Disordered" evidence="13">
    <location>
        <begin position="359"/>
        <end position="439"/>
    </location>
</feature>
<dbReference type="PANTHER" id="PTHR30069">
    <property type="entry name" value="TONB-DEPENDENT OUTER MEMBRANE RECEPTOR"/>
    <property type="match status" value="1"/>
</dbReference>
<dbReference type="InterPro" id="IPR036942">
    <property type="entry name" value="Beta-barrel_TonB_sf"/>
</dbReference>
<dbReference type="Pfam" id="PF00593">
    <property type="entry name" value="TonB_dep_Rec_b-barrel"/>
    <property type="match status" value="1"/>
</dbReference>
<name>E1SU71_FERBD</name>
<dbReference type="PROSITE" id="PS52016">
    <property type="entry name" value="TONB_DEPENDENT_REC_3"/>
    <property type="match status" value="1"/>
</dbReference>
<evidence type="ECO:0000256" key="8">
    <source>
        <dbReference type="ARBA" id="ARBA00023136"/>
    </source>
</evidence>
<accession>E1SU71</accession>
<evidence type="ECO:0000259" key="16">
    <source>
        <dbReference type="Pfam" id="PF07715"/>
    </source>
</evidence>
<gene>
    <name evidence="17" type="ordered locus">Fbal_1009</name>
</gene>
<dbReference type="PANTHER" id="PTHR30069:SF29">
    <property type="entry name" value="HEMOGLOBIN AND HEMOGLOBIN-HAPTOGLOBIN-BINDING PROTEIN 1-RELATED"/>
    <property type="match status" value="1"/>
</dbReference>
<dbReference type="InterPro" id="IPR037066">
    <property type="entry name" value="Plug_dom_sf"/>
</dbReference>
<keyword evidence="8 11" id="KW-0472">Membrane</keyword>
<evidence type="ECO:0000259" key="15">
    <source>
        <dbReference type="Pfam" id="PF00593"/>
    </source>
</evidence>
<evidence type="ECO:0000256" key="9">
    <source>
        <dbReference type="ARBA" id="ARBA00023170"/>
    </source>
</evidence>
<evidence type="ECO:0000256" key="5">
    <source>
        <dbReference type="ARBA" id="ARBA00022692"/>
    </source>
</evidence>
<feature type="signal peptide" evidence="14">
    <location>
        <begin position="1"/>
        <end position="21"/>
    </location>
</feature>
<keyword evidence="5 11" id="KW-0812">Transmembrane</keyword>
<evidence type="ECO:0000313" key="18">
    <source>
        <dbReference type="Proteomes" id="UP000006683"/>
    </source>
</evidence>
<protein>
    <submittedName>
        <fullName evidence="17">TonB-dependent receptor plug</fullName>
    </submittedName>
</protein>
<dbReference type="Pfam" id="PF07715">
    <property type="entry name" value="Plug"/>
    <property type="match status" value="1"/>
</dbReference>
<evidence type="ECO:0000256" key="12">
    <source>
        <dbReference type="RuleBase" id="RU003357"/>
    </source>
</evidence>
<dbReference type="RefSeq" id="WP_013344524.1">
    <property type="nucleotide sequence ID" value="NC_014541.1"/>
</dbReference>
<keyword evidence="18" id="KW-1185">Reference proteome</keyword>
<evidence type="ECO:0000256" key="14">
    <source>
        <dbReference type="SAM" id="SignalP"/>
    </source>
</evidence>
<evidence type="ECO:0000256" key="6">
    <source>
        <dbReference type="ARBA" id="ARBA00022729"/>
    </source>
</evidence>